<protein>
    <recommendedName>
        <fullName evidence="4">DUF2628 domain-containing protein</fullName>
    </recommendedName>
</protein>
<dbReference type="Pfam" id="PF10947">
    <property type="entry name" value="DUF2628"/>
    <property type="match status" value="1"/>
</dbReference>
<evidence type="ECO:0000256" key="1">
    <source>
        <dbReference type="SAM" id="Phobius"/>
    </source>
</evidence>
<proteinExistence type="predicted"/>
<dbReference type="EMBL" id="BJZT01000001">
    <property type="protein sequence ID" value="GEO97636.1"/>
    <property type="molecule type" value="Genomic_DNA"/>
</dbReference>
<feature type="transmembrane region" description="Helical" evidence="1">
    <location>
        <begin position="41"/>
        <end position="65"/>
    </location>
</feature>
<sequence>MRLRTYTIHLPEGALRGDAGALDSAAIVPDGFSRQAFAFSVLWFLFHRLWLAALLVCALLAALVIAGQLLGISPVAGIVISLLASLLIGLEASSLRRWTYARNGRPARDAVVAASRDEAEAKAVTRWLDPSATPRSLAPTAARRLDDSVIGLFPASEGRR</sequence>
<name>A0A512IIV1_9HYPH</name>
<evidence type="ECO:0000313" key="3">
    <source>
        <dbReference type="Proteomes" id="UP000321258"/>
    </source>
</evidence>
<keyword evidence="1" id="KW-0472">Membrane</keyword>
<comment type="caution">
    <text evidence="2">The sequence shown here is derived from an EMBL/GenBank/DDBJ whole genome shotgun (WGS) entry which is preliminary data.</text>
</comment>
<feature type="transmembrane region" description="Helical" evidence="1">
    <location>
        <begin position="71"/>
        <end position="90"/>
    </location>
</feature>
<keyword evidence="3" id="KW-1185">Reference proteome</keyword>
<keyword evidence="1" id="KW-0812">Transmembrane</keyword>
<dbReference type="Proteomes" id="UP000321258">
    <property type="component" value="Unassembled WGS sequence"/>
</dbReference>
<gene>
    <name evidence="2" type="ORF">MHA02_00240</name>
</gene>
<evidence type="ECO:0008006" key="4">
    <source>
        <dbReference type="Google" id="ProtNLM"/>
    </source>
</evidence>
<dbReference type="InterPro" id="IPR024399">
    <property type="entry name" value="DUF2628"/>
</dbReference>
<keyword evidence="1" id="KW-1133">Transmembrane helix</keyword>
<accession>A0A512IIV1</accession>
<reference evidence="2 3" key="1">
    <citation type="submission" date="2019-07" db="EMBL/GenBank/DDBJ databases">
        <title>Whole genome shotgun sequence of Methylobacterium haplocladii NBRC 107714.</title>
        <authorList>
            <person name="Hosoyama A."/>
            <person name="Uohara A."/>
            <person name="Ohji S."/>
            <person name="Ichikawa N."/>
        </authorList>
    </citation>
    <scope>NUCLEOTIDE SEQUENCE [LARGE SCALE GENOMIC DNA]</scope>
    <source>
        <strain evidence="2 3">NBRC 107714</strain>
    </source>
</reference>
<organism evidence="2 3">
    <name type="scientific">Methylobacterium haplocladii</name>
    <dbReference type="NCBI Taxonomy" id="1176176"/>
    <lineage>
        <taxon>Bacteria</taxon>
        <taxon>Pseudomonadati</taxon>
        <taxon>Pseudomonadota</taxon>
        <taxon>Alphaproteobacteria</taxon>
        <taxon>Hyphomicrobiales</taxon>
        <taxon>Methylobacteriaceae</taxon>
        <taxon>Methylobacterium</taxon>
    </lineage>
</organism>
<dbReference type="AlphaFoldDB" id="A0A512IIV1"/>
<evidence type="ECO:0000313" key="2">
    <source>
        <dbReference type="EMBL" id="GEO97636.1"/>
    </source>
</evidence>